<dbReference type="Gene3D" id="1.20.120.450">
    <property type="entry name" value="dinb family like domain"/>
    <property type="match status" value="1"/>
</dbReference>
<dbReference type="EMBL" id="VBAO01000232">
    <property type="protein sequence ID" value="TMI80235.1"/>
    <property type="molecule type" value="Genomic_DNA"/>
</dbReference>
<dbReference type="Pfam" id="PF12867">
    <property type="entry name" value="DinB_2"/>
    <property type="match status" value="1"/>
</dbReference>
<gene>
    <name evidence="2" type="ORF">E6H04_08985</name>
</gene>
<protein>
    <submittedName>
        <fullName evidence="2">DinB family protein</fullName>
    </submittedName>
</protein>
<organism evidence="2 3">
    <name type="scientific">Candidatus Segetimicrobium genomatis</name>
    <dbReference type="NCBI Taxonomy" id="2569760"/>
    <lineage>
        <taxon>Bacteria</taxon>
        <taxon>Bacillati</taxon>
        <taxon>Candidatus Sysuimicrobiota</taxon>
        <taxon>Candidatus Sysuimicrobiia</taxon>
        <taxon>Candidatus Sysuimicrobiales</taxon>
        <taxon>Candidatus Segetimicrobiaceae</taxon>
        <taxon>Candidatus Segetimicrobium</taxon>
    </lineage>
</organism>
<feature type="domain" description="DinB-like" evidence="1">
    <location>
        <begin position="23"/>
        <end position="146"/>
    </location>
</feature>
<sequence>MATQDALREDVLWLLSGGRAHVEFQRAVADLPEAVRGRKPRGAPYTPWQQVDHMRITQWDILEYIRNPKHVSPEWPEGYWPDAAPAKGAWDKTVRAFQADLRALKALVSDPATDLFAKVPYDPKGPTILHEVLLVADHNAYHLGQLIVLRRMLGAWKD</sequence>
<dbReference type="SUPFAM" id="SSF109854">
    <property type="entry name" value="DinB/YfiT-like putative metalloenzymes"/>
    <property type="match status" value="1"/>
</dbReference>
<comment type="caution">
    <text evidence="2">The sequence shown here is derived from an EMBL/GenBank/DDBJ whole genome shotgun (WGS) entry which is preliminary data.</text>
</comment>
<dbReference type="Proteomes" id="UP000320048">
    <property type="component" value="Unassembled WGS sequence"/>
</dbReference>
<accession>A0A537J9Q3</accession>
<proteinExistence type="predicted"/>
<name>A0A537J9Q3_9BACT</name>
<evidence type="ECO:0000259" key="1">
    <source>
        <dbReference type="Pfam" id="PF12867"/>
    </source>
</evidence>
<dbReference type="InterPro" id="IPR024775">
    <property type="entry name" value="DinB-like"/>
</dbReference>
<dbReference type="InterPro" id="IPR034660">
    <property type="entry name" value="DinB/YfiT-like"/>
</dbReference>
<evidence type="ECO:0000313" key="3">
    <source>
        <dbReference type="Proteomes" id="UP000320048"/>
    </source>
</evidence>
<evidence type="ECO:0000313" key="2">
    <source>
        <dbReference type="EMBL" id="TMI80235.1"/>
    </source>
</evidence>
<dbReference type="AlphaFoldDB" id="A0A537J9Q3"/>
<reference evidence="2 3" key="1">
    <citation type="journal article" date="2019" name="Nat. Microbiol.">
        <title>Mediterranean grassland soil C-N compound turnover is dependent on rainfall and depth, and is mediated by genomically divergent microorganisms.</title>
        <authorList>
            <person name="Diamond S."/>
            <person name="Andeer P.F."/>
            <person name="Li Z."/>
            <person name="Crits-Christoph A."/>
            <person name="Burstein D."/>
            <person name="Anantharaman K."/>
            <person name="Lane K.R."/>
            <person name="Thomas B.C."/>
            <person name="Pan C."/>
            <person name="Northen T.R."/>
            <person name="Banfield J.F."/>
        </authorList>
    </citation>
    <scope>NUCLEOTIDE SEQUENCE [LARGE SCALE GENOMIC DNA]</scope>
    <source>
        <strain evidence="2">NP_7</strain>
    </source>
</reference>